<sequence length="55" mass="6142">MSRAPPLFYDLMCRKQSLFVSMVYVRGRGAIKQVETRLVALNATALPRAASKCLL</sequence>
<gene>
    <name evidence="1" type="ORF">SAMN04488118_10821</name>
</gene>
<dbReference type="Proteomes" id="UP000198767">
    <property type="component" value="Unassembled WGS sequence"/>
</dbReference>
<name>A0A1G5R445_9RHOB</name>
<proteinExistence type="predicted"/>
<protein>
    <submittedName>
        <fullName evidence="1">Uncharacterized protein</fullName>
    </submittedName>
</protein>
<dbReference type="STRING" id="1156985.SAMN04488118_10821"/>
<reference evidence="1 2" key="1">
    <citation type="submission" date="2016-10" db="EMBL/GenBank/DDBJ databases">
        <authorList>
            <person name="de Groot N.N."/>
        </authorList>
    </citation>
    <scope>NUCLEOTIDE SEQUENCE [LARGE SCALE GENOMIC DNA]</scope>
    <source>
        <strain evidence="1 2">U95</strain>
    </source>
</reference>
<evidence type="ECO:0000313" key="2">
    <source>
        <dbReference type="Proteomes" id="UP000198767"/>
    </source>
</evidence>
<keyword evidence="2" id="KW-1185">Reference proteome</keyword>
<organism evidence="1 2">
    <name type="scientific">Epibacterium ulvae</name>
    <dbReference type="NCBI Taxonomy" id="1156985"/>
    <lineage>
        <taxon>Bacteria</taxon>
        <taxon>Pseudomonadati</taxon>
        <taxon>Pseudomonadota</taxon>
        <taxon>Alphaproteobacteria</taxon>
        <taxon>Rhodobacterales</taxon>
        <taxon>Roseobacteraceae</taxon>
        <taxon>Epibacterium</taxon>
    </lineage>
</organism>
<dbReference type="AlphaFoldDB" id="A0A1G5R445"/>
<accession>A0A1G5R445</accession>
<evidence type="ECO:0000313" key="1">
    <source>
        <dbReference type="EMBL" id="SCZ68570.1"/>
    </source>
</evidence>
<dbReference type="EMBL" id="FMWG01000008">
    <property type="protein sequence ID" value="SCZ68570.1"/>
    <property type="molecule type" value="Genomic_DNA"/>
</dbReference>